<dbReference type="NCBIfam" id="TIGR03469">
    <property type="entry name" value="HpnB"/>
    <property type="match status" value="1"/>
</dbReference>
<dbReference type="SUPFAM" id="SSF53448">
    <property type="entry name" value="Nucleotide-diphospho-sugar transferases"/>
    <property type="match status" value="1"/>
</dbReference>
<evidence type="ECO:0000256" key="2">
    <source>
        <dbReference type="SAM" id="Phobius"/>
    </source>
</evidence>
<keyword evidence="2" id="KW-0472">Membrane</keyword>
<dbReference type="PANTHER" id="PTHR43646">
    <property type="entry name" value="GLYCOSYLTRANSFERASE"/>
    <property type="match status" value="1"/>
</dbReference>
<evidence type="ECO:0000313" key="6">
    <source>
        <dbReference type="Proteomes" id="UP001501427"/>
    </source>
</evidence>
<dbReference type="InterPro" id="IPR029044">
    <property type="entry name" value="Nucleotide-diphossugar_trans"/>
</dbReference>
<feature type="transmembrane region" description="Helical" evidence="2">
    <location>
        <begin position="336"/>
        <end position="356"/>
    </location>
</feature>
<evidence type="ECO:0000313" key="5">
    <source>
        <dbReference type="Proteomes" id="UP000549343"/>
    </source>
</evidence>
<feature type="transmembrane region" description="Helical" evidence="2">
    <location>
        <begin position="296"/>
        <end position="316"/>
    </location>
</feature>
<dbReference type="GO" id="GO:0016020">
    <property type="term" value="C:membrane"/>
    <property type="evidence" value="ECO:0007669"/>
    <property type="project" value="UniProtKB-SubCell"/>
</dbReference>
<evidence type="ECO:0000256" key="1">
    <source>
        <dbReference type="SAM" id="MobiDB-lite"/>
    </source>
</evidence>
<reference evidence="3" key="3">
    <citation type="submission" date="2023-12" db="EMBL/GenBank/DDBJ databases">
        <authorList>
            <person name="Sun Q."/>
            <person name="Inoue M."/>
        </authorList>
    </citation>
    <scope>NUCLEOTIDE SEQUENCE</scope>
    <source>
        <strain evidence="3">JCM 10667</strain>
    </source>
</reference>
<feature type="region of interest" description="Disordered" evidence="1">
    <location>
        <begin position="389"/>
        <end position="411"/>
    </location>
</feature>
<dbReference type="EMBL" id="JACHMV010000001">
    <property type="protein sequence ID" value="MBB4773495.1"/>
    <property type="molecule type" value="Genomic_DNA"/>
</dbReference>
<reference evidence="3 6" key="1">
    <citation type="journal article" date="2019" name="Int. J. Syst. Evol. Microbiol.">
        <title>The Global Catalogue of Microorganisms (GCM) 10K type strain sequencing project: providing services to taxonomists for standard genome sequencing and annotation.</title>
        <authorList>
            <consortium name="The Broad Institute Genomics Platform"/>
            <consortium name="The Broad Institute Genome Sequencing Center for Infectious Disease"/>
            <person name="Wu L."/>
            <person name="Ma J."/>
        </authorList>
    </citation>
    <scope>NUCLEOTIDE SEQUENCE [LARGE SCALE GENOMIC DNA]</scope>
    <source>
        <strain evidence="3 6">JCM 10667</strain>
    </source>
</reference>
<gene>
    <name evidence="4" type="ORF">F4557_001913</name>
    <name evidence="3" type="ORF">GCM10009546_27520</name>
</gene>
<keyword evidence="4" id="KW-0808">Transferase</keyword>
<accession>A0A7W7MX66</accession>
<dbReference type="AlphaFoldDB" id="A0A7W7MX66"/>
<proteinExistence type="predicted"/>
<feature type="transmembrane region" description="Helical" evidence="2">
    <location>
        <begin position="12"/>
        <end position="34"/>
    </location>
</feature>
<keyword evidence="2" id="KW-1133">Transmembrane helix</keyword>
<dbReference type="Pfam" id="PF13641">
    <property type="entry name" value="Glyco_tranf_2_3"/>
    <property type="match status" value="1"/>
</dbReference>
<dbReference type="EMBL" id="BAAAHD010000023">
    <property type="protein sequence ID" value="GAA0563757.1"/>
    <property type="molecule type" value="Genomic_DNA"/>
</dbReference>
<dbReference type="Proteomes" id="UP000549343">
    <property type="component" value="Unassembled WGS sequence"/>
</dbReference>
<reference evidence="4 5" key="2">
    <citation type="submission" date="2020-08" db="EMBL/GenBank/DDBJ databases">
        <title>Sequencing the genomes of 1000 actinobacteria strains.</title>
        <authorList>
            <person name="Klenk H.-P."/>
        </authorList>
    </citation>
    <scope>NUCLEOTIDE SEQUENCE [LARGE SCALE GENOMIC DNA]</scope>
    <source>
        <strain evidence="4 5">DSM 44772</strain>
    </source>
</reference>
<dbReference type="RefSeq" id="WP_184881620.1">
    <property type="nucleotide sequence ID" value="NZ_BAAAHD010000023.1"/>
</dbReference>
<dbReference type="Gene3D" id="3.90.550.10">
    <property type="entry name" value="Spore Coat Polysaccharide Biosynthesis Protein SpsA, Chain A"/>
    <property type="match status" value="1"/>
</dbReference>
<dbReference type="Proteomes" id="UP001501427">
    <property type="component" value="Unassembled WGS sequence"/>
</dbReference>
<organism evidence="4 5">
    <name type="scientific">Actinomadura livida</name>
    <dbReference type="NCBI Taxonomy" id="79909"/>
    <lineage>
        <taxon>Bacteria</taxon>
        <taxon>Bacillati</taxon>
        <taxon>Actinomycetota</taxon>
        <taxon>Actinomycetes</taxon>
        <taxon>Streptosporangiales</taxon>
        <taxon>Thermomonosporaceae</taxon>
        <taxon>Actinomadura</taxon>
    </lineage>
</organism>
<protein>
    <submittedName>
        <fullName evidence="3 4">Glycosyltransferase</fullName>
    </submittedName>
</protein>
<evidence type="ECO:0000313" key="4">
    <source>
        <dbReference type="EMBL" id="MBB4773495.1"/>
    </source>
</evidence>
<dbReference type="InterPro" id="IPR017832">
    <property type="entry name" value="Glyco_trans_2_hopen-assoc_HpnB"/>
</dbReference>
<sequence length="411" mass="43491">MSWTRAHGHCEAADVSVLGVLALAALAGWLYLALGHGAFWRTGPGLPEGADPPGWPRVVAVVPARDEAAVLPETLPTLLAQEYPGHFGVIVVDDGSTDGTADVAARLGGGLSDGLGGLRVVEAGERPPGWAGKVWAMSRGVQAAGEPEYLLFTDADIAYAPGTVTRLVRVATAERRDLVSQMATLSTHTRWERLIVPAFVYFFAQLYPFRRVTRDGARTAAAAGGCMLVRRETLARAGGLAAIRGALIDDVALGRLLKRAGGRCRLDLSRDVVSRRPYPRLADLWTMVARSAYHQLRYSPALLAGTIAALLLIYAVPPVAAVTGWAGLALGARHAAVPAAVGLLAWTIMAATYAPVLRFYRLSALRAPALPLVALMYAAMTADSARRHRAGRGGAWKGRTAAPQESRTTGS</sequence>
<keyword evidence="2" id="KW-0812">Transmembrane</keyword>
<comment type="caution">
    <text evidence="4">The sequence shown here is derived from an EMBL/GenBank/DDBJ whole genome shotgun (WGS) entry which is preliminary data.</text>
</comment>
<dbReference type="PANTHER" id="PTHR43646:SF3">
    <property type="entry name" value="SLR1566 PROTEIN"/>
    <property type="match status" value="1"/>
</dbReference>
<name>A0A7W7MX66_9ACTN</name>
<dbReference type="GO" id="GO:0016757">
    <property type="term" value="F:glycosyltransferase activity"/>
    <property type="evidence" value="ECO:0007669"/>
    <property type="project" value="UniProtKB-KW"/>
</dbReference>
<keyword evidence="6" id="KW-1185">Reference proteome</keyword>
<evidence type="ECO:0000313" key="3">
    <source>
        <dbReference type="EMBL" id="GAA0563757.1"/>
    </source>
</evidence>